<dbReference type="Proteomes" id="UP000249645">
    <property type="component" value="Unassembled WGS sequence"/>
</dbReference>
<dbReference type="InterPro" id="IPR050177">
    <property type="entry name" value="Lipid_A_modif_metabolic_enz"/>
</dbReference>
<protein>
    <submittedName>
        <fullName evidence="2">UDP-N-acetylglucosamine 4-epimerase</fullName>
    </submittedName>
</protein>
<feature type="domain" description="NAD-dependent epimerase/dehydratase" evidence="1">
    <location>
        <begin position="3"/>
        <end position="211"/>
    </location>
</feature>
<sequence length="327" mass="36481">MKITVIGGSGFIGTNLVEILKDKHEVKIVDKQMSHFFPELTTIADICDLDALREAIDTTDIIVNLAAEHRDDVSPKSLYYDVNVQGTKNILQVMDEKAIKTIFFTSSVAAYGLNKENPNEEHPVDPFNDYGITKFAAEEVLREWYNKDQANNNLFILRPTVVFGPRNRGNVYNLLKQIASGKFMMIGKGQNKKSMAFVKNIVGFIQYAIEQNMYNGYHLFNYIDKPDLSTIELVKIAETATGKKLSPMQIPYALGYLGGLGFDVLAKITGKKLTISSVRIKKFCATTQFDSSKMLATGYKAPYTLSEGISETIKSILDGVEGVFESH</sequence>
<dbReference type="InterPro" id="IPR036291">
    <property type="entry name" value="NAD(P)-bd_dom_sf"/>
</dbReference>
<evidence type="ECO:0000313" key="3">
    <source>
        <dbReference type="Proteomes" id="UP000249645"/>
    </source>
</evidence>
<comment type="caution">
    <text evidence="2">The sequence shown here is derived from an EMBL/GenBank/DDBJ whole genome shotgun (WGS) entry which is preliminary data.</text>
</comment>
<dbReference type="AlphaFoldDB" id="A0A2W5FAH0"/>
<accession>A0A2W5FAH0</accession>
<reference evidence="2 3" key="1">
    <citation type="submission" date="2017-11" db="EMBL/GenBank/DDBJ databases">
        <title>Infants hospitalized years apart are colonized by the same room-sourced microbial strains.</title>
        <authorList>
            <person name="Brooks B."/>
            <person name="Olm M.R."/>
            <person name="Firek B.A."/>
            <person name="Baker R."/>
            <person name="Thomas B.C."/>
            <person name="Morowitz M.J."/>
            <person name="Banfield J.F."/>
        </authorList>
    </citation>
    <scope>NUCLEOTIDE SEQUENCE [LARGE SCALE GENOMIC DNA]</scope>
    <source>
        <strain evidence="2">S2_009_000_R2_76</strain>
    </source>
</reference>
<proteinExistence type="predicted"/>
<dbReference type="PANTHER" id="PTHR43245">
    <property type="entry name" value="BIFUNCTIONAL POLYMYXIN RESISTANCE PROTEIN ARNA"/>
    <property type="match status" value="1"/>
</dbReference>
<evidence type="ECO:0000259" key="1">
    <source>
        <dbReference type="Pfam" id="PF01370"/>
    </source>
</evidence>
<dbReference type="EMBL" id="QFOI01000056">
    <property type="protein sequence ID" value="PZP50727.1"/>
    <property type="molecule type" value="Genomic_DNA"/>
</dbReference>
<organism evidence="2 3">
    <name type="scientific">Pseudopedobacter saltans</name>
    <dbReference type="NCBI Taxonomy" id="151895"/>
    <lineage>
        <taxon>Bacteria</taxon>
        <taxon>Pseudomonadati</taxon>
        <taxon>Bacteroidota</taxon>
        <taxon>Sphingobacteriia</taxon>
        <taxon>Sphingobacteriales</taxon>
        <taxon>Sphingobacteriaceae</taxon>
        <taxon>Pseudopedobacter</taxon>
    </lineage>
</organism>
<dbReference type="Pfam" id="PF01370">
    <property type="entry name" value="Epimerase"/>
    <property type="match status" value="1"/>
</dbReference>
<gene>
    <name evidence="2" type="ORF">DI598_04955</name>
</gene>
<evidence type="ECO:0000313" key="2">
    <source>
        <dbReference type="EMBL" id="PZP50727.1"/>
    </source>
</evidence>
<dbReference type="Gene3D" id="3.40.50.720">
    <property type="entry name" value="NAD(P)-binding Rossmann-like Domain"/>
    <property type="match status" value="1"/>
</dbReference>
<dbReference type="SUPFAM" id="SSF51735">
    <property type="entry name" value="NAD(P)-binding Rossmann-fold domains"/>
    <property type="match status" value="1"/>
</dbReference>
<dbReference type="InterPro" id="IPR001509">
    <property type="entry name" value="Epimerase_deHydtase"/>
</dbReference>
<name>A0A2W5FAH0_9SPHI</name>